<dbReference type="AlphaFoldDB" id="A0A1G2DKC7"/>
<proteinExistence type="predicted"/>
<name>A0A1G2DKC7_9BACT</name>
<dbReference type="EMBL" id="MHLR01000033">
    <property type="protein sequence ID" value="OGZ14104.1"/>
    <property type="molecule type" value="Genomic_DNA"/>
</dbReference>
<dbReference type="Proteomes" id="UP000177573">
    <property type="component" value="Unassembled WGS sequence"/>
</dbReference>
<dbReference type="Pfam" id="PF23477">
    <property type="entry name" value="zf_Tbcl_2"/>
    <property type="match status" value="2"/>
</dbReference>
<dbReference type="InterPro" id="IPR026363">
    <property type="entry name" value="CxxC-x17-CxxC_dom"/>
</dbReference>
<organism evidence="2 3">
    <name type="scientific">Candidatus Lloydbacteria bacterium RIFCSPLOWO2_02_FULL_51_11</name>
    <dbReference type="NCBI Taxonomy" id="1798667"/>
    <lineage>
        <taxon>Bacteria</taxon>
        <taxon>Candidatus Lloydiibacteriota</taxon>
    </lineage>
</organism>
<accession>A0A1G2DKC7</accession>
<gene>
    <name evidence="2" type="ORF">A3J08_02070</name>
</gene>
<evidence type="ECO:0000313" key="2">
    <source>
        <dbReference type="EMBL" id="OGZ14104.1"/>
    </source>
</evidence>
<dbReference type="STRING" id="1798667.A3J08_02070"/>
<dbReference type="SUPFAM" id="SSF48695">
    <property type="entry name" value="Multiheme cytochromes"/>
    <property type="match status" value="1"/>
</dbReference>
<reference evidence="2 3" key="1">
    <citation type="journal article" date="2016" name="Nat. Commun.">
        <title>Thousands of microbial genomes shed light on interconnected biogeochemical processes in an aquifer system.</title>
        <authorList>
            <person name="Anantharaman K."/>
            <person name="Brown C.T."/>
            <person name="Hug L.A."/>
            <person name="Sharon I."/>
            <person name="Castelle C.J."/>
            <person name="Probst A.J."/>
            <person name="Thomas B.C."/>
            <person name="Singh A."/>
            <person name="Wilkins M.J."/>
            <person name="Karaoz U."/>
            <person name="Brodie E.L."/>
            <person name="Williams K.H."/>
            <person name="Hubbard S.S."/>
            <person name="Banfield J.F."/>
        </authorList>
    </citation>
    <scope>NUCLEOTIDE SEQUENCE [LARGE SCALE GENOMIC DNA]</scope>
</reference>
<protein>
    <recommendedName>
        <fullName evidence="1">CxxC-x17-CxxC domain-containing protein</fullName>
    </recommendedName>
</protein>
<feature type="domain" description="CxxC-x17-CxxC" evidence="1">
    <location>
        <begin position="6"/>
        <end position="37"/>
    </location>
</feature>
<comment type="caution">
    <text evidence="2">The sequence shown here is derived from an EMBL/GenBank/DDBJ whole genome shotgun (WGS) entry which is preliminary data.</text>
</comment>
<evidence type="ECO:0000313" key="3">
    <source>
        <dbReference type="Proteomes" id="UP000177573"/>
    </source>
</evidence>
<sequence>MFQGDWTCSGCGTPVKELPFQPKDTSNVTCRDCHMKSRGGNGGDTRGERKMVSGNWPCSGCGAVIKELPFQPRETGNLLCRDCFKKKKEGAR</sequence>
<dbReference type="InterPro" id="IPR036280">
    <property type="entry name" value="Multihaem_cyt_sf"/>
</dbReference>
<feature type="domain" description="CxxC-x17-CxxC" evidence="1">
    <location>
        <begin position="57"/>
        <end position="88"/>
    </location>
</feature>
<evidence type="ECO:0000259" key="1">
    <source>
        <dbReference type="Pfam" id="PF23477"/>
    </source>
</evidence>